<reference evidence="2" key="1">
    <citation type="journal article" date="2020" name="Phytopathology">
        <title>Genome Sequence Resources of Colletotrichum truncatum, C. plurivorum, C. musicola, and C. sojae: Four Species Pathogenic to Soybean (Glycine max).</title>
        <authorList>
            <person name="Rogerio F."/>
            <person name="Boufleur T.R."/>
            <person name="Ciampi-Guillardi M."/>
            <person name="Sukno S.A."/>
            <person name="Thon M.R."/>
            <person name="Massola Junior N.S."/>
            <person name="Baroncelli R."/>
        </authorList>
    </citation>
    <scope>NUCLEOTIDE SEQUENCE</scope>
    <source>
        <strain evidence="2">LFN0074</strain>
    </source>
</reference>
<organism evidence="2 3">
    <name type="scientific">Colletotrichum musicola</name>
    <dbReference type="NCBI Taxonomy" id="2175873"/>
    <lineage>
        <taxon>Eukaryota</taxon>
        <taxon>Fungi</taxon>
        <taxon>Dikarya</taxon>
        <taxon>Ascomycota</taxon>
        <taxon>Pezizomycotina</taxon>
        <taxon>Sordariomycetes</taxon>
        <taxon>Hypocreomycetidae</taxon>
        <taxon>Glomerellales</taxon>
        <taxon>Glomerellaceae</taxon>
        <taxon>Colletotrichum</taxon>
        <taxon>Colletotrichum orchidearum species complex</taxon>
    </lineage>
</organism>
<evidence type="ECO:0000313" key="3">
    <source>
        <dbReference type="Proteomes" id="UP000639643"/>
    </source>
</evidence>
<feature type="region of interest" description="Disordered" evidence="1">
    <location>
        <begin position="122"/>
        <end position="200"/>
    </location>
</feature>
<evidence type="ECO:0000313" key="2">
    <source>
        <dbReference type="EMBL" id="KAF6837250.1"/>
    </source>
</evidence>
<protein>
    <submittedName>
        <fullName evidence="2">Uncharacterized protein</fullName>
    </submittedName>
</protein>
<dbReference type="AlphaFoldDB" id="A0A8H6KTG8"/>
<dbReference type="EMBL" id="WIGM01000146">
    <property type="protein sequence ID" value="KAF6837250.1"/>
    <property type="molecule type" value="Genomic_DNA"/>
</dbReference>
<gene>
    <name evidence="2" type="ORF">CMUS01_05095</name>
</gene>
<feature type="compositionally biased region" description="Low complexity" evidence="1">
    <location>
        <begin position="170"/>
        <end position="181"/>
    </location>
</feature>
<evidence type="ECO:0000256" key="1">
    <source>
        <dbReference type="SAM" id="MobiDB-lite"/>
    </source>
</evidence>
<accession>A0A8H6KTG8</accession>
<sequence length="200" mass="21643">MQAWIKTTGFLGNWLRPLLSNRGLSALQGEVPQRAIHQSAWVPVFVCLTSGWKGHTEDVARHLDLVLVESCARAADMVRSEARRSKGLGLEDAGAVTIQRGEREEWNAAHLVRKEGAREIRDDANLPCPARGFLPSSPDAAESHDDEQAARMTSDGRVLAEKPLDGQVDSLSSSRSAATESNPRSGISGIVMGSSTHPIR</sequence>
<dbReference type="Proteomes" id="UP000639643">
    <property type="component" value="Unassembled WGS sequence"/>
</dbReference>
<keyword evidence="3" id="KW-1185">Reference proteome</keyword>
<comment type="caution">
    <text evidence="2">The sequence shown here is derived from an EMBL/GenBank/DDBJ whole genome shotgun (WGS) entry which is preliminary data.</text>
</comment>
<name>A0A8H6KTG8_9PEZI</name>
<proteinExistence type="predicted"/>